<feature type="region of interest" description="Disordered" evidence="1">
    <location>
        <begin position="32"/>
        <end position="93"/>
    </location>
</feature>
<comment type="caution">
    <text evidence="2">The sequence shown here is derived from an EMBL/GenBank/DDBJ whole genome shotgun (WGS) entry which is preliminary data.</text>
</comment>
<protein>
    <submittedName>
        <fullName evidence="2">Uncharacterized protein</fullName>
    </submittedName>
</protein>
<feature type="compositionally biased region" description="Low complexity" evidence="1">
    <location>
        <begin position="32"/>
        <end position="61"/>
    </location>
</feature>
<accession>A0A016SSD4</accession>
<organism evidence="2 3">
    <name type="scientific">Ancylostoma ceylanicum</name>
    <dbReference type="NCBI Taxonomy" id="53326"/>
    <lineage>
        <taxon>Eukaryota</taxon>
        <taxon>Metazoa</taxon>
        <taxon>Ecdysozoa</taxon>
        <taxon>Nematoda</taxon>
        <taxon>Chromadorea</taxon>
        <taxon>Rhabditida</taxon>
        <taxon>Rhabditina</taxon>
        <taxon>Rhabditomorpha</taxon>
        <taxon>Strongyloidea</taxon>
        <taxon>Ancylostomatidae</taxon>
        <taxon>Ancylostomatinae</taxon>
        <taxon>Ancylostoma</taxon>
    </lineage>
</organism>
<evidence type="ECO:0000313" key="3">
    <source>
        <dbReference type="Proteomes" id="UP000024635"/>
    </source>
</evidence>
<name>A0A016SSD4_9BILA</name>
<dbReference type="AlphaFoldDB" id="A0A016SSD4"/>
<feature type="compositionally biased region" description="Polar residues" evidence="1">
    <location>
        <begin position="62"/>
        <end position="93"/>
    </location>
</feature>
<keyword evidence="3" id="KW-1185">Reference proteome</keyword>
<evidence type="ECO:0000256" key="1">
    <source>
        <dbReference type="SAM" id="MobiDB-lite"/>
    </source>
</evidence>
<sequence length="93" mass="10185">MGQHCINTMTLSTVRSYRSSSCGSYQCARNSYINGGSDNDNDDNNYSSGNDNDDNNYSSGNHFDNSGNNFDSLGNNFVSPGNNFDSNYDHSLN</sequence>
<gene>
    <name evidence="2" type="primary">Acey_s0182.g902</name>
    <name evidence="2" type="ORF">Y032_0182g902</name>
</gene>
<reference evidence="3" key="1">
    <citation type="journal article" date="2015" name="Nat. Genet.">
        <title>The genome and transcriptome of the zoonotic hookworm Ancylostoma ceylanicum identify infection-specific gene families.</title>
        <authorList>
            <person name="Schwarz E.M."/>
            <person name="Hu Y."/>
            <person name="Antoshechkin I."/>
            <person name="Miller M.M."/>
            <person name="Sternberg P.W."/>
            <person name="Aroian R.V."/>
        </authorList>
    </citation>
    <scope>NUCLEOTIDE SEQUENCE</scope>
    <source>
        <strain evidence="3">HY135</strain>
    </source>
</reference>
<dbReference type="EMBL" id="JARK01001518">
    <property type="protein sequence ID" value="EYB93455.1"/>
    <property type="molecule type" value="Genomic_DNA"/>
</dbReference>
<evidence type="ECO:0000313" key="2">
    <source>
        <dbReference type="EMBL" id="EYB93455.1"/>
    </source>
</evidence>
<proteinExistence type="predicted"/>
<dbReference type="Proteomes" id="UP000024635">
    <property type="component" value="Unassembled WGS sequence"/>
</dbReference>